<keyword evidence="1" id="KW-0597">Phosphoprotein</keyword>
<evidence type="ECO:0000256" key="1">
    <source>
        <dbReference type="ARBA" id="ARBA00022553"/>
    </source>
</evidence>
<feature type="transmembrane region" description="Helical" evidence="5">
    <location>
        <begin position="16"/>
        <end position="40"/>
    </location>
</feature>
<dbReference type="EMBL" id="CM032189">
    <property type="protein sequence ID" value="KAG7087121.1"/>
    <property type="molecule type" value="Genomic_DNA"/>
</dbReference>
<proteinExistence type="predicted"/>
<dbReference type="Pfam" id="PF21314">
    <property type="entry name" value="TM_ErbB1"/>
    <property type="match status" value="1"/>
</dbReference>
<feature type="compositionally biased region" description="Polar residues" evidence="4">
    <location>
        <begin position="58"/>
        <end position="73"/>
    </location>
</feature>
<gene>
    <name evidence="7" type="ORF">E1B28_013102</name>
</gene>
<protein>
    <recommendedName>
        <fullName evidence="6">Epidermal growth factor receptor-like transmembrane-juxtamembrane segment domain-containing protein</fullName>
    </recommendedName>
</protein>
<evidence type="ECO:0000256" key="2">
    <source>
        <dbReference type="ARBA" id="ARBA00022741"/>
    </source>
</evidence>
<accession>A0A9P7UNN7</accession>
<evidence type="ECO:0000313" key="8">
    <source>
        <dbReference type="Proteomes" id="UP001049176"/>
    </source>
</evidence>
<dbReference type="Proteomes" id="UP001049176">
    <property type="component" value="Chromosome 9"/>
</dbReference>
<dbReference type="GO" id="GO:0005524">
    <property type="term" value="F:ATP binding"/>
    <property type="evidence" value="ECO:0007669"/>
    <property type="project" value="UniProtKB-KW"/>
</dbReference>
<keyword evidence="5" id="KW-0812">Transmembrane</keyword>
<evidence type="ECO:0000259" key="6">
    <source>
        <dbReference type="Pfam" id="PF21314"/>
    </source>
</evidence>
<feature type="region of interest" description="Disordered" evidence="4">
    <location>
        <begin position="58"/>
        <end position="103"/>
    </location>
</feature>
<name>A0A9P7UNN7_9AGAR</name>
<evidence type="ECO:0000256" key="4">
    <source>
        <dbReference type="SAM" id="MobiDB-lite"/>
    </source>
</evidence>
<keyword evidence="2" id="KW-0547">Nucleotide-binding</keyword>
<dbReference type="GeneID" id="66082177"/>
<organism evidence="7 8">
    <name type="scientific">Marasmius oreades</name>
    <name type="common">fairy-ring Marasmius</name>
    <dbReference type="NCBI Taxonomy" id="181124"/>
    <lineage>
        <taxon>Eukaryota</taxon>
        <taxon>Fungi</taxon>
        <taxon>Dikarya</taxon>
        <taxon>Basidiomycota</taxon>
        <taxon>Agaricomycotina</taxon>
        <taxon>Agaricomycetes</taxon>
        <taxon>Agaricomycetidae</taxon>
        <taxon>Agaricales</taxon>
        <taxon>Marasmiineae</taxon>
        <taxon>Marasmiaceae</taxon>
        <taxon>Marasmius</taxon>
    </lineage>
</organism>
<feature type="domain" description="Epidermal growth factor receptor-like transmembrane-juxtamembrane segment" evidence="6">
    <location>
        <begin position="18"/>
        <end position="44"/>
    </location>
</feature>
<evidence type="ECO:0000256" key="3">
    <source>
        <dbReference type="ARBA" id="ARBA00022840"/>
    </source>
</evidence>
<sequence>MEVTSPQTRQRSRRSAAIAGGVVGGVFGLAIIITSAFLILKRRKKKLVHGEYGLTPFYDSTGSNITHTDTSQVIGRKSPVRQPQASEQESGSNRPGDNPIQVLRHQVDVVLQRMTNLEARMPPPDYTSRSPQ</sequence>
<feature type="compositionally biased region" description="Polar residues" evidence="4">
    <location>
        <begin position="81"/>
        <end position="95"/>
    </location>
</feature>
<comment type="caution">
    <text evidence="7">The sequence shown here is derived from an EMBL/GenBank/DDBJ whole genome shotgun (WGS) entry which is preliminary data.</text>
</comment>
<evidence type="ECO:0000256" key="5">
    <source>
        <dbReference type="SAM" id="Phobius"/>
    </source>
</evidence>
<dbReference type="KEGG" id="more:E1B28_013102"/>
<keyword evidence="3" id="KW-0067">ATP-binding</keyword>
<keyword evidence="8" id="KW-1185">Reference proteome</keyword>
<evidence type="ECO:0000313" key="7">
    <source>
        <dbReference type="EMBL" id="KAG7087121.1"/>
    </source>
</evidence>
<dbReference type="RefSeq" id="XP_043003592.1">
    <property type="nucleotide sequence ID" value="XM_043158248.1"/>
</dbReference>
<keyword evidence="5" id="KW-0472">Membrane</keyword>
<reference evidence="7" key="1">
    <citation type="journal article" date="2021" name="Genome Biol. Evol.">
        <title>The assembled and annotated genome of the fairy-ring fungus Marasmius oreades.</title>
        <authorList>
            <person name="Hiltunen M."/>
            <person name="Ament-Velasquez S.L."/>
            <person name="Johannesson H."/>
        </authorList>
    </citation>
    <scope>NUCLEOTIDE SEQUENCE</scope>
    <source>
        <strain evidence="7">03SP1</strain>
    </source>
</reference>
<keyword evidence="5" id="KW-1133">Transmembrane helix</keyword>
<dbReference type="InterPro" id="IPR049328">
    <property type="entry name" value="TM_ErbB1"/>
</dbReference>
<dbReference type="AlphaFoldDB" id="A0A9P7UNN7"/>